<comment type="similarity">
    <text evidence="1 7">Belongs to the RecO family.</text>
</comment>
<dbReference type="HAMAP" id="MF_00201">
    <property type="entry name" value="RecO"/>
    <property type="match status" value="1"/>
</dbReference>
<dbReference type="Gene3D" id="2.40.50.140">
    <property type="entry name" value="Nucleic acid-binding proteins"/>
    <property type="match status" value="1"/>
</dbReference>
<evidence type="ECO:0000313" key="9">
    <source>
        <dbReference type="EMBL" id="GGD13537.1"/>
    </source>
</evidence>
<evidence type="ECO:0000256" key="1">
    <source>
        <dbReference type="ARBA" id="ARBA00007452"/>
    </source>
</evidence>
<protein>
    <recommendedName>
        <fullName evidence="2 7">DNA repair protein RecO</fullName>
    </recommendedName>
    <alternativeName>
        <fullName evidence="6 7">Recombination protein O</fullName>
    </alternativeName>
</protein>
<dbReference type="Gene3D" id="1.20.1440.120">
    <property type="entry name" value="Recombination protein O, C-terminal domain"/>
    <property type="match status" value="1"/>
</dbReference>
<keyword evidence="5 7" id="KW-0234">DNA repair</keyword>
<accession>A0A917D808</accession>
<dbReference type="Proteomes" id="UP000613160">
    <property type="component" value="Unassembled WGS sequence"/>
</dbReference>
<evidence type="ECO:0000256" key="6">
    <source>
        <dbReference type="ARBA" id="ARBA00033409"/>
    </source>
</evidence>
<dbReference type="SUPFAM" id="SSF50249">
    <property type="entry name" value="Nucleic acid-binding proteins"/>
    <property type="match status" value="1"/>
</dbReference>
<dbReference type="InterPro" id="IPR012340">
    <property type="entry name" value="NA-bd_OB-fold"/>
</dbReference>
<feature type="domain" description="DNA replication/recombination mediator RecO N-terminal" evidence="8">
    <location>
        <begin position="1"/>
        <end position="75"/>
    </location>
</feature>
<dbReference type="PANTHER" id="PTHR33991:SF1">
    <property type="entry name" value="DNA REPAIR PROTEIN RECO"/>
    <property type="match status" value="1"/>
</dbReference>
<dbReference type="PANTHER" id="PTHR33991">
    <property type="entry name" value="DNA REPAIR PROTEIN RECO"/>
    <property type="match status" value="1"/>
</dbReference>
<evidence type="ECO:0000313" key="10">
    <source>
        <dbReference type="Proteomes" id="UP000613160"/>
    </source>
</evidence>
<dbReference type="InterPro" id="IPR003717">
    <property type="entry name" value="RecO"/>
</dbReference>
<dbReference type="AlphaFoldDB" id="A0A917D808"/>
<dbReference type="Pfam" id="PF02565">
    <property type="entry name" value="RecO_C"/>
    <property type="match status" value="1"/>
</dbReference>
<comment type="caution">
    <text evidence="9">The sequence shown here is derived from an EMBL/GenBank/DDBJ whole genome shotgun (WGS) entry which is preliminary data.</text>
</comment>
<dbReference type="InterPro" id="IPR022572">
    <property type="entry name" value="DNA_rep/recomb_RecO_N"/>
</dbReference>
<evidence type="ECO:0000256" key="4">
    <source>
        <dbReference type="ARBA" id="ARBA00023172"/>
    </source>
</evidence>
<sequence length="257" mass="28088">MEWREQGIVLGVRKLGETSVVVELMTRDRGRHLGLVRGGRSRKQQPVLQPGNQVEATWHARLDEHMGTMTIEPIELRAARLMETPVGLHGIQLLAAHLRLLPERDAHPRLYDGLKIIVDHLDDPVQAGELVLRFEIALLEELGFGLDLETCAATGTRDNLVYVSPKSGRAVSAEAGLPWHDKLLALPGFLGATGGRADAAALADGFAMTRYFLARHVWSARAIAEPPSREPLIAAIARQNGAARLPRDDEVLADLPG</sequence>
<name>A0A917D808_9HYPH</name>
<reference evidence="9" key="1">
    <citation type="journal article" date="2014" name="Int. J. Syst. Evol. Microbiol.">
        <title>Complete genome sequence of Corynebacterium casei LMG S-19264T (=DSM 44701T), isolated from a smear-ripened cheese.</title>
        <authorList>
            <consortium name="US DOE Joint Genome Institute (JGI-PGF)"/>
            <person name="Walter F."/>
            <person name="Albersmeier A."/>
            <person name="Kalinowski J."/>
            <person name="Ruckert C."/>
        </authorList>
    </citation>
    <scope>NUCLEOTIDE SEQUENCE</scope>
    <source>
        <strain evidence="9">CGMCC 1.15493</strain>
    </source>
</reference>
<dbReference type="NCBIfam" id="TIGR00613">
    <property type="entry name" value="reco"/>
    <property type="match status" value="1"/>
</dbReference>
<keyword evidence="4 7" id="KW-0233">DNA recombination</keyword>
<keyword evidence="10" id="KW-1185">Reference proteome</keyword>
<dbReference type="GO" id="GO:0043590">
    <property type="term" value="C:bacterial nucleoid"/>
    <property type="evidence" value="ECO:0007669"/>
    <property type="project" value="TreeGrafter"/>
</dbReference>
<evidence type="ECO:0000259" key="8">
    <source>
        <dbReference type="Pfam" id="PF11967"/>
    </source>
</evidence>
<dbReference type="InterPro" id="IPR037278">
    <property type="entry name" value="ARFGAP/RecO"/>
</dbReference>
<keyword evidence="3 7" id="KW-0227">DNA damage</keyword>
<gene>
    <name evidence="7 9" type="primary">recO</name>
    <name evidence="9" type="ORF">GCM10011335_15410</name>
</gene>
<comment type="function">
    <text evidence="7">Involved in DNA repair and RecF pathway recombination.</text>
</comment>
<evidence type="ECO:0000256" key="2">
    <source>
        <dbReference type="ARBA" id="ARBA00021310"/>
    </source>
</evidence>
<dbReference type="GO" id="GO:0006310">
    <property type="term" value="P:DNA recombination"/>
    <property type="evidence" value="ECO:0007669"/>
    <property type="project" value="UniProtKB-UniRule"/>
</dbReference>
<proteinExistence type="inferred from homology"/>
<dbReference type="RefSeq" id="WP_188850007.1">
    <property type="nucleotide sequence ID" value="NZ_BMJJ01000003.1"/>
</dbReference>
<dbReference type="EMBL" id="BMJJ01000003">
    <property type="protein sequence ID" value="GGD13537.1"/>
    <property type="molecule type" value="Genomic_DNA"/>
</dbReference>
<dbReference type="InterPro" id="IPR042242">
    <property type="entry name" value="RecO_C"/>
</dbReference>
<dbReference type="GO" id="GO:0006302">
    <property type="term" value="P:double-strand break repair"/>
    <property type="evidence" value="ECO:0007669"/>
    <property type="project" value="TreeGrafter"/>
</dbReference>
<organism evidence="9 10">
    <name type="scientific">Aureimonas glaciei</name>
    <dbReference type="NCBI Taxonomy" id="1776957"/>
    <lineage>
        <taxon>Bacteria</taxon>
        <taxon>Pseudomonadati</taxon>
        <taxon>Pseudomonadota</taxon>
        <taxon>Alphaproteobacteria</taxon>
        <taxon>Hyphomicrobiales</taxon>
        <taxon>Aurantimonadaceae</taxon>
        <taxon>Aureimonas</taxon>
    </lineage>
</organism>
<evidence type="ECO:0000256" key="3">
    <source>
        <dbReference type="ARBA" id="ARBA00022763"/>
    </source>
</evidence>
<reference evidence="9" key="2">
    <citation type="submission" date="2020-09" db="EMBL/GenBank/DDBJ databases">
        <authorList>
            <person name="Sun Q."/>
            <person name="Zhou Y."/>
        </authorList>
    </citation>
    <scope>NUCLEOTIDE SEQUENCE</scope>
    <source>
        <strain evidence="9">CGMCC 1.15493</strain>
    </source>
</reference>
<dbReference type="SUPFAM" id="SSF57863">
    <property type="entry name" value="ArfGap/RecO-like zinc finger"/>
    <property type="match status" value="1"/>
</dbReference>
<dbReference type="Pfam" id="PF11967">
    <property type="entry name" value="RecO_N"/>
    <property type="match status" value="1"/>
</dbReference>
<evidence type="ECO:0000256" key="7">
    <source>
        <dbReference type="HAMAP-Rule" id="MF_00201"/>
    </source>
</evidence>
<evidence type="ECO:0000256" key="5">
    <source>
        <dbReference type="ARBA" id="ARBA00023204"/>
    </source>
</evidence>